<dbReference type="OrthoDB" id="9781705at2"/>
<evidence type="ECO:0000256" key="1">
    <source>
        <dbReference type="SAM" id="SignalP"/>
    </source>
</evidence>
<dbReference type="AlphaFoldDB" id="A0A0B2BQT4"/>
<evidence type="ECO:0000259" key="2">
    <source>
        <dbReference type="Pfam" id="PF04069"/>
    </source>
</evidence>
<feature type="domain" description="ABC-type glycine betaine transport system substrate-binding" evidence="2">
    <location>
        <begin position="49"/>
        <end position="318"/>
    </location>
</feature>
<organism evidence="3 4">
    <name type="scientific">Mumia flava</name>
    <dbReference type="NCBI Taxonomy" id="1348852"/>
    <lineage>
        <taxon>Bacteria</taxon>
        <taxon>Bacillati</taxon>
        <taxon>Actinomycetota</taxon>
        <taxon>Actinomycetes</taxon>
        <taxon>Propionibacteriales</taxon>
        <taxon>Nocardioidaceae</taxon>
        <taxon>Mumia</taxon>
    </lineage>
</organism>
<dbReference type="SUPFAM" id="SSF53850">
    <property type="entry name" value="Periplasmic binding protein-like II"/>
    <property type="match status" value="1"/>
</dbReference>
<keyword evidence="4" id="KW-1185">Reference proteome</keyword>
<name>A0A0B2BQT4_9ACTN</name>
<dbReference type="GO" id="GO:0022857">
    <property type="term" value="F:transmembrane transporter activity"/>
    <property type="evidence" value="ECO:0007669"/>
    <property type="project" value="InterPro"/>
</dbReference>
<feature type="chain" id="PRO_5015034446" evidence="1">
    <location>
        <begin position="32"/>
        <end position="324"/>
    </location>
</feature>
<dbReference type="Gene3D" id="3.40.190.120">
    <property type="entry name" value="Osmoprotection protein (prox), domain 2"/>
    <property type="match status" value="1"/>
</dbReference>
<dbReference type="Gene3D" id="3.40.190.10">
    <property type="entry name" value="Periplasmic binding protein-like II"/>
    <property type="match status" value="1"/>
</dbReference>
<accession>A0A0B2BQT4</accession>
<dbReference type="EMBL" id="PGEZ01000001">
    <property type="protein sequence ID" value="PJJ58108.1"/>
    <property type="molecule type" value="Genomic_DNA"/>
</dbReference>
<protein>
    <submittedName>
        <fullName evidence="3">Osmoprotectant transport system substrate-binding protein</fullName>
    </submittedName>
</protein>
<dbReference type="GO" id="GO:0043190">
    <property type="term" value="C:ATP-binding cassette (ABC) transporter complex"/>
    <property type="evidence" value="ECO:0007669"/>
    <property type="project" value="InterPro"/>
</dbReference>
<sequence>MSLFTRRARRGRARARTALAVAGAAALVALAGCGSDDEGGSGGDESLGPVTISGQNFTEMQILAELYAQVLADDGYEVTQKLVDTRPIYIDQLSSNDVQVAPEYLSGIGDYLNTEAFGPDADPITDNNVQATYDEVATLAADVGITLLEPAEATDQNAYAVTQEYADQLSLATLSDLGESGETVKLAAAPDCKDRQDCAKGLESVYGIDIAEVVPLGFGSPEGKQAAQNGEVQVVQVATTDGSLEDDGLVLLEDDQGLQPAQNLIPAVNSEWLTTNQDAATSLNELSASLTTEDLAELNARVDVDREKPADVARDYLESEGLLG</sequence>
<dbReference type="Pfam" id="PF04069">
    <property type="entry name" value="OpuAC"/>
    <property type="match status" value="1"/>
</dbReference>
<reference evidence="3 4" key="1">
    <citation type="submission" date="2017-11" db="EMBL/GenBank/DDBJ databases">
        <title>Genomic Encyclopedia of Archaeal and Bacterial Type Strains, Phase II (KMG-II): From Individual Species to Whole Genera.</title>
        <authorList>
            <person name="Goeker M."/>
        </authorList>
    </citation>
    <scope>NUCLEOTIDE SEQUENCE [LARGE SCALE GENOMIC DNA]</scope>
    <source>
        <strain evidence="3 4">DSM 27763</strain>
    </source>
</reference>
<comment type="caution">
    <text evidence="3">The sequence shown here is derived from an EMBL/GenBank/DDBJ whole genome shotgun (WGS) entry which is preliminary data.</text>
</comment>
<feature type="signal peptide" evidence="1">
    <location>
        <begin position="1"/>
        <end position="31"/>
    </location>
</feature>
<proteinExistence type="predicted"/>
<evidence type="ECO:0000313" key="4">
    <source>
        <dbReference type="Proteomes" id="UP000230842"/>
    </source>
</evidence>
<evidence type="ECO:0000313" key="3">
    <source>
        <dbReference type="EMBL" id="PJJ58108.1"/>
    </source>
</evidence>
<dbReference type="Proteomes" id="UP000230842">
    <property type="component" value="Unassembled WGS sequence"/>
</dbReference>
<dbReference type="PROSITE" id="PS51257">
    <property type="entry name" value="PROKAR_LIPOPROTEIN"/>
    <property type="match status" value="1"/>
</dbReference>
<keyword evidence="1" id="KW-0732">Signal</keyword>
<dbReference type="RefSeq" id="WP_039339922.1">
    <property type="nucleotide sequence ID" value="NZ_PGEZ01000001.1"/>
</dbReference>
<gene>
    <name evidence="3" type="ORF">CLV56_2353</name>
</gene>
<dbReference type="InterPro" id="IPR007210">
    <property type="entry name" value="ABC_Gly_betaine_transp_sub-bd"/>
</dbReference>
<dbReference type="CDD" id="cd13606">
    <property type="entry name" value="PBP2_ProX_like"/>
    <property type="match status" value="1"/>
</dbReference>